<dbReference type="Proteomes" id="UP000323594">
    <property type="component" value="Chromosome"/>
</dbReference>
<keyword evidence="5" id="KW-0378">Hydrolase</keyword>
<dbReference type="Gene3D" id="2.70.98.10">
    <property type="match status" value="1"/>
</dbReference>
<dbReference type="InterPro" id="IPR014718">
    <property type="entry name" value="GH-type_carb-bd"/>
</dbReference>
<dbReference type="SUPFAM" id="SSF88713">
    <property type="entry name" value="Glycoside hydrolase/deacetylase"/>
    <property type="match status" value="1"/>
</dbReference>
<evidence type="ECO:0000259" key="4">
    <source>
        <dbReference type="Pfam" id="PF09095"/>
    </source>
</evidence>
<reference evidence="7" key="2">
    <citation type="submission" date="2015-01" db="EMBL/GenBank/DDBJ databases">
        <authorList>
            <person name="Manzoor Shahid"/>
            <person name="Zubair Saima"/>
        </authorList>
    </citation>
    <scope>NUCLEOTIDE SEQUENCE [LARGE SCALE GENOMIC DNA]</scope>
    <source>
        <strain evidence="7">V1</strain>
    </source>
</reference>
<evidence type="ECO:0000313" key="7">
    <source>
        <dbReference type="Proteomes" id="UP000042527"/>
    </source>
</evidence>
<name>A0A0B7GZ55_TREPH</name>
<comment type="similarity">
    <text evidence="1">Belongs to the glycosyl hydrolase 57 family.</text>
</comment>
<evidence type="ECO:0000313" key="5">
    <source>
        <dbReference type="EMBL" id="CEM62250.1"/>
    </source>
</evidence>
<dbReference type="RefSeq" id="WP_148879295.1">
    <property type="nucleotide sequence ID" value="NZ_CP031394.1"/>
</dbReference>
<accession>A0A0B7GZ55</accession>
<protein>
    <submittedName>
        <fullName evidence="6">DUF1926 domain-containing protein</fullName>
    </submittedName>
    <submittedName>
        <fullName evidence="5">Glycosyl hydrolase, family 57</fullName>
    </submittedName>
</protein>
<dbReference type="InterPro" id="IPR011330">
    <property type="entry name" value="Glyco_hydro/deAcase_b/a-brl"/>
</dbReference>
<feature type="domain" description="Glycoside hydrolase family 57 N-terminal" evidence="3">
    <location>
        <begin position="44"/>
        <end position="266"/>
    </location>
</feature>
<keyword evidence="2" id="KW-0119">Carbohydrate metabolism</keyword>
<organism evidence="5 7">
    <name type="scientific">Treponema phagedenis</name>
    <dbReference type="NCBI Taxonomy" id="162"/>
    <lineage>
        <taxon>Bacteria</taxon>
        <taxon>Pseudomonadati</taxon>
        <taxon>Spirochaetota</taxon>
        <taxon>Spirochaetia</taxon>
        <taxon>Spirochaetales</taxon>
        <taxon>Treponemataceae</taxon>
        <taxon>Treponema</taxon>
    </lineage>
</organism>
<reference evidence="5" key="1">
    <citation type="submission" date="2015-01" db="EMBL/GenBank/DDBJ databases">
        <authorList>
            <person name="Xiang T."/>
            <person name="Song Y."/>
            <person name="Huang L."/>
            <person name="Wang B."/>
            <person name="Wu P."/>
        </authorList>
    </citation>
    <scope>NUCLEOTIDE SEQUENCE [LARGE SCALE GENOMIC DNA]</scope>
    <source>
        <strain evidence="5">V1</strain>
    </source>
</reference>
<dbReference type="EMBL" id="CDNC01000023">
    <property type="protein sequence ID" value="CEM62250.1"/>
    <property type="molecule type" value="Genomic_DNA"/>
</dbReference>
<gene>
    <name evidence="6" type="ORF">FUT82_15495</name>
    <name evidence="5" type="ORF">TPHV1_30145</name>
</gene>
<dbReference type="InterPro" id="IPR011013">
    <property type="entry name" value="Gal_mutarotase_sf_dom"/>
</dbReference>
<dbReference type="Proteomes" id="UP000042527">
    <property type="component" value="Unassembled WGS sequence"/>
</dbReference>
<dbReference type="PANTHER" id="PTHR36306:SF1">
    <property type="entry name" value="ALPHA-AMYLASE-RELATED"/>
    <property type="match status" value="1"/>
</dbReference>
<feature type="domain" description="Alpha-amylase/4-alpha-glucanotransferase C-terminal" evidence="4">
    <location>
        <begin position="427"/>
        <end position="589"/>
    </location>
</feature>
<sequence length="637" mass="73387">MPNNKEEDKVSIIKREKINLCFAAKLEFTYKQQILKEDPVQKHKLFFSNLCKHEKLPLSLHISGALADVLQKKESPYTYIINEMAGAKRLELLGGGFYQPYFPLLPSATVISQVEALTALLRKHFDKRPRGCFLEASAWAPSLISSFVKTGMEYCLLDHRLFKAESINGSEAVILEDNSKTIVALPYKDWRNSVITDTPEEFYQKLVSEYQNTPNSLVIIFLSIDNFNSLFQAKKEKKSWFDEFIDLTQSSNSAIKLTHTGEVYKNRQKMKTVYISANTVFEDEVLHKPIKQILTNDKDSFLLYAKMMFVYNMVTQIKGDRQRKTAVLHELHKGEGGELFALFDSQKKFAGSLFRHAYKNILMAEKQTRIPGVFSDSLIKFDFDFDGTKEFLSQRESMNMYVESLGGKIFEFDLFSSYKNYAFIPFHERGIFIDYLLSEQDMQLLRSGQTEALPVVFSDKIYRETGFDPQRHELSLKVDSSFERFDQPVSLKKQYSFKPDGVQVQYILKNEGPLNLSAYFAVEINIAVQFLGKIIPGFSVFAENKKSEFGISFETLDSISWMQIIDPDGKMEFTIQGNEAPNLITFPLKDRAATTERSDTDIRGIRCFFYWKIELNAGYETEKMIFLNACSKKEKSK</sequence>
<dbReference type="InterPro" id="IPR015179">
    <property type="entry name" value="A-amylase/a-glucTrfase_C"/>
</dbReference>
<evidence type="ECO:0000259" key="3">
    <source>
        <dbReference type="Pfam" id="PF03065"/>
    </source>
</evidence>
<dbReference type="GO" id="GO:0005975">
    <property type="term" value="P:carbohydrate metabolic process"/>
    <property type="evidence" value="ECO:0007669"/>
    <property type="project" value="InterPro"/>
</dbReference>
<reference evidence="6 8" key="3">
    <citation type="submission" date="2019-08" db="EMBL/GenBank/DDBJ databases">
        <authorList>
            <person name="Kuhnert P."/>
        </authorList>
    </citation>
    <scope>NUCLEOTIDE SEQUENCE [LARGE SCALE GENOMIC DNA]</scope>
    <source>
        <strain evidence="6 8">B36.5</strain>
    </source>
</reference>
<dbReference type="SUPFAM" id="SSF74650">
    <property type="entry name" value="Galactose mutarotase-like"/>
    <property type="match status" value="1"/>
</dbReference>
<dbReference type="OrthoDB" id="8476at2"/>
<dbReference type="GO" id="GO:0030246">
    <property type="term" value="F:carbohydrate binding"/>
    <property type="evidence" value="ECO:0007669"/>
    <property type="project" value="InterPro"/>
</dbReference>
<evidence type="ECO:0000313" key="8">
    <source>
        <dbReference type="Proteomes" id="UP000323594"/>
    </source>
</evidence>
<keyword evidence="7" id="KW-1185">Reference proteome</keyword>
<dbReference type="EMBL" id="CP042817">
    <property type="protein sequence ID" value="QEJ99250.1"/>
    <property type="molecule type" value="Genomic_DNA"/>
</dbReference>
<dbReference type="InterPro" id="IPR004300">
    <property type="entry name" value="Glyco_hydro_57_N"/>
</dbReference>
<dbReference type="Gene3D" id="3.20.110.20">
    <property type="match status" value="1"/>
</dbReference>
<dbReference type="GO" id="GO:0016787">
    <property type="term" value="F:hydrolase activity"/>
    <property type="evidence" value="ECO:0007669"/>
    <property type="project" value="UniProtKB-KW"/>
</dbReference>
<evidence type="ECO:0000256" key="2">
    <source>
        <dbReference type="ARBA" id="ARBA00023277"/>
    </source>
</evidence>
<dbReference type="PANTHER" id="PTHR36306">
    <property type="entry name" value="ALPHA-AMYLASE-RELATED-RELATED"/>
    <property type="match status" value="1"/>
</dbReference>
<evidence type="ECO:0000256" key="1">
    <source>
        <dbReference type="ARBA" id="ARBA00006821"/>
    </source>
</evidence>
<proteinExistence type="inferred from homology"/>
<dbReference type="Pfam" id="PF09095">
    <property type="entry name" value="AmyA-gluTrfs_C"/>
    <property type="match status" value="1"/>
</dbReference>
<dbReference type="Pfam" id="PF03065">
    <property type="entry name" value="Glyco_hydro_57"/>
    <property type="match status" value="1"/>
</dbReference>
<dbReference type="AlphaFoldDB" id="A0A0B7GZ55"/>
<dbReference type="InterPro" id="IPR052046">
    <property type="entry name" value="GH57_Enzymes"/>
</dbReference>
<evidence type="ECO:0000313" key="6">
    <source>
        <dbReference type="EMBL" id="QEJ99250.1"/>
    </source>
</evidence>